<evidence type="ECO:0000313" key="6">
    <source>
        <dbReference type="EMBL" id="KAI6298705.1"/>
    </source>
</evidence>
<dbReference type="EMBL" id="JABSND010000084">
    <property type="protein sequence ID" value="KAI6298705.1"/>
    <property type="molecule type" value="Genomic_DNA"/>
</dbReference>
<dbReference type="PANTHER" id="PTHR31268:SF32">
    <property type="entry name" value="GALACTINOL--SUCROSE GALACTOSYLTRANSFERASE 2-RELATED"/>
    <property type="match status" value="1"/>
</dbReference>
<organism evidence="6 7">
    <name type="scientific">Pyricularia grisea</name>
    <name type="common">Crabgrass-specific blast fungus</name>
    <name type="synonym">Magnaporthe grisea</name>
    <dbReference type="NCBI Taxonomy" id="148305"/>
    <lineage>
        <taxon>Eukaryota</taxon>
        <taxon>Fungi</taxon>
        <taxon>Dikarya</taxon>
        <taxon>Ascomycota</taxon>
        <taxon>Pezizomycotina</taxon>
        <taxon>Sordariomycetes</taxon>
        <taxon>Sordariomycetidae</taxon>
        <taxon>Magnaporthales</taxon>
        <taxon>Pyriculariaceae</taxon>
        <taxon>Pyricularia</taxon>
    </lineage>
</organism>
<keyword evidence="7" id="KW-1185">Reference proteome</keyword>
<evidence type="ECO:0000256" key="1">
    <source>
        <dbReference type="ARBA" id="ARBA00001255"/>
    </source>
</evidence>
<accession>A0ABQ8NP37</accession>
<dbReference type="Gene3D" id="3.20.20.70">
    <property type="entry name" value="Aldolase class I"/>
    <property type="match status" value="1"/>
</dbReference>
<feature type="region of interest" description="Disordered" evidence="5">
    <location>
        <begin position="289"/>
        <end position="318"/>
    </location>
</feature>
<proteinExistence type="inferred from homology"/>
<dbReference type="InterPro" id="IPR013785">
    <property type="entry name" value="Aldolase_TIM"/>
</dbReference>
<evidence type="ECO:0008006" key="8">
    <source>
        <dbReference type="Google" id="ProtNLM"/>
    </source>
</evidence>
<protein>
    <recommendedName>
        <fullName evidence="8">Alpha-galactosidase</fullName>
    </recommendedName>
</protein>
<dbReference type="PANTHER" id="PTHR31268">
    <property type="match status" value="1"/>
</dbReference>
<gene>
    <name evidence="6" type="ORF">MCOR33_005234</name>
</gene>
<evidence type="ECO:0000256" key="5">
    <source>
        <dbReference type="SAM" id="MobiDB-lite"/>
    </source>
</evidence>
<dbReference type="InterPro" id="IPR017853">
    <property type="entry name" value="GH"/>
</dbReference>
<dbReference type="Pfam" id="PF05691">
    <property type="entry name" value="Raffinose_syn"/>
    <property type="match status" value="1"/>
</dbReference>
<dbReference type="SUPFAM" id="SSF51445">
    <property type="entry name" value="(Trans)glycosidases"/>
    <property type="match status" value="1"/>
</dbReference>
<comment type="catalytic activity">
    <reaction evidence="1">
        <text>Hydrolysis of terminal, non-reducing alpha-D-galactose residues in alpha-D-galactosides, including galactose oligosaccharides, galactomannans and galactolipids.</text>
        <dbReference type="EC" id="3.2.1.22"/>
    </reaction>
</comment>
<keyword evidence="3" id="KW-0119">Carbohydrate metabolism</keyword>
<feature type="compositionally biased region" description="Low complexity" evidence="5">
    <location>
        <begin position="295"/>
        <end position="313"/>
    </location>
</feature>
<dbReference type="InterPro" id="IPR008811">
    <property type="entry name" value="Glycosyl_hydrolases_36"/>
</dbReference>
<reference evidence="6" key="1">
    <citation type="submission" date="2021-01" db="EMBL/GenBank/DDBJ databases">
        <title>Deciphering the adaptive evolutionary patterns associated with biogeogrpahic diversity in the finger millet blast pathogen Magnaporthe oryzae in Eastern Africa.</title>
        <authorList>
            <person name="Onyema G."/>
            <person name="Shittu T.A."/>
            <person name="Dodsworth S."/>
            <person name="Devilliers S."/>
            <person name="Muthumeenakshi S."/>
            <person name="Sreenivasaprasad S."/>
        </authorList>
    </citation>
    <scope>NUCLEOTIDE SEQUENCE</scope>
    <source>
        <strain evidence="6">D15/s37</strain>
    </source>
</reference>
<comment type="caution">
    <text evidence="6">The sequence shown here is derived from an EMBL/GenBank/DDBJ whole genome shotgun (WGS) entry which is preliminary data.</text>
</comment>
<evidence type="ECO:0000256" key="4">
    <source>
        <dbReference type="ARBA" id="ARBA00049426"/>
    </source>
</evidence>
<evidence type="ECO:0000256" key="2">
    <source>
        <dbReference type="ARBA" id="ARBA00007240"/>
    </source>
</evidence>
<name>A0ABQ8NP37_PYRGI</name>
<dbReference type="Proteomes" id="UP001059893">
    <property type="component" value="Unassembled WGS sequence"/>
</dbReference>
<comment type="similarity">
    <text evidence="2">Belongs to the glycosyl hydrolases 36 family.</text>
</comment>
<sequence length="904" mass="99406">MSQWKSSIVTCDPPLGSATVLNEKDATFTVGVPALELEHGGVINGVWIWHNYGETWNELPLREHKTRIVGSDQQDRRFFRGELPRLPDKSNFRFTLRLETDTNRTLWIKDLQGIDDGEVFFQSAGFPSRDVGHYLEGINESGFTASVVGQKDKIDDCMVWNLAASIPPAQGPESGRASRRLGKPDCARWFATVRHNLNWFGPRQGTDFMQLDKEAVLVSFLRRDGLHVVLLPVGGLDSSLTTLITDHEGALAAVSRNEDESDGQARLLVSVATGFEQALSSVMAEAKRMASSKLHNGNGHQNGHQNGHSQNGGPKHSLTQARAQIDDWNDGFAYCTWNSLGQDLSHDKILGALTRLSESGINIANLIIDDNWQSLDGDGSDASRRRWERFEANQQGFPQGLKGLVSEIRKQNPQIRNIAVWHGIFGYWGGMSPSGPMASKYKMRKIQLRDEAEVQPKDFDFYTVDGEDVHKMYDDFYAFLADCGVSAAKVDTQGFLDYPAHANDRKNLIRPYQDAWTAAASKHFGGRAIACMAQTPQSILHSLLQQGRSEGPMLMARNSDDFFPDEVGSHTWHVFCNAHNALLMRHLGVLLDWDMFQTTTPKYAALHAAARSMSGGPIYITDAPGEHDVELIKQMTAQTADGRTIALRADEAGRTLWPYGGHGEQRLLRVRSGQQGVGMLGVFNVCNRGSLLGEQVRLDDIFDGEKAGEGSFVISRFSTGEMIAPASRETVIEVGLEEGGFEIFTAYPITKLGGLAVATLGLVGKMATAAAVSHVSYSKHHEGFIPVGVEVSVSLKALGTLGIFAQSCDAEDSRKVGVKSIVAMDKAVSNPQRFSSTGSQGEIRLDLESLSIDLGLDSLYRDESTVDLTIVLQFEEDIEDSDGFLAESDSPEPAVAWWWRCTIL</sequence>
<evidence type="ECO:0000313" key="7">
    <source>
        <dbReference type="Proteomes" id="UP001059893"/>
    </source>
</evidence>
<comment type="catalytic activity">
    <reaction evidence="4">
        <text>alpha-D-galactosyl-(1-&gt;3)-1D-myo-inositol + sucrose = raffinose + myo-inositol</text>
        <dbReference type="Rhea" id="RHEA:20161"/>
        <dbReference type="ChEBI" id="CHEBI:16634"/>
        <dbReference type="ChEBI" id="CHEBI:17268"/>
        <dbReference type="ChEBI" id="CHEBI:17505"/>
        <dbReference type="ChEBI" id="CHEBI:17992"/>
        <dbReference type="EC" id="2.4.1.82"/>
    </reaction>
</comment>
<evidence type="ECO:0000256" key="3">
    <source>
        <dbReference type="ARBA" id="ARBA00023277"/>
    </source>
</evidence>